<dbReference type="OrthoDB" id="10011411at2759"/>
<dbReference type="PROSITE" id="PS00983">
    <property type="entry name" value="LY6_UPAR"/>
    <property type="match status" value="1"/>
</dbReference>
<evidence type="ECO:0000256" key="8">
    <source>
        <dbReference type="ARBA" id="ARBA00023180"/>
    </source>
</evidence>
<reference evidence="16" key="1">
    <citation type="submission" date="2025-08" db="UniProtKB">
        <authorList>
            <consortium name="RefSeq"/>
        </authorList>
    </citation>
    <scope>IDENTIFICATION</scope>
    <source>
        <tissue evidence="16">Muscle</tissue>
    </source>
</reference>
<dbReference type="SUPFAM" id="SSF57302">
    <property type="entry name" value="Snake toxin-like"/>
    <property type="match status" value="1"/>
</dbReference>
<gene>
    <name evidence="16" type="primary">CD59</name>
</gene>
<comment type="subcellular location">
    <subcellularLocation>
        <location evidence="1">Cell membrane</location>
        <topology evidence="1">Lipid-anchor</topology>
        <topology evidence="1">GPI-anchor</topology>
    </subcellularLocation>
</comment>
<evidence type="ECO:0000256" key="4">
    <source>
        <dbReference type="ARBA" id="ARBA00022622"/>
    </source>
</evidence>
<evidence type="ECO:0000256" key="3">
    <source>
        <dbReference type="ARBA" id="ARBA00015038"/>
    </source>
</evidence>
<dbReference type="GO" id="GO:0001971">
    <property type="term" value="P:negative regulation of activation of membrane attack complex"/>
    <property type="evidence" value="ECO:0007669"/>
    <property type="project" value="TreeGrafter"/>
</dbReference>
<evidence type="ECO:0000256" key="5">
    <source>
        <dbReference type="ARBA" id="ARBA00022729"/>
    </source>
</evidence>
<feature type="signal peptide" evidence="13">
    <location>
        <begin position="1"/>
        <end position="24"/>
    </location>
</feature>
<evidence type="ECO:0000313" key="16">
    <source>
        <dbReference type="RefSeq" id="XP_019495119.1"/>
    </source>
</evidence>
<name>A0A8B7R228_HIPAR</name>
<proteinExistence type="predicted"/>
<organism evidence="15 16">
    <name type="scientific">Hipposideros armiger</name>
    <name type="common">Great Himalayan leaf-nosed bat</name>
    <dbReference type="NCBI Taxonomy" id="186990"/>
    <lineage>
        <taxon>Eukaryota</taxon>
        <taxon>Metazoa</taxon>
        <taxon>Chordata</taxon>
        <taxon>Craniata</taxon>
        <taxon>Vertebrata</taxon>
        <taxon>Euteleostomi</taxon>
        <taxon>Mammalia</taxon>
        <taxon>Eutheria</taxon>
        <taxon>Laurasiatheria</taxon>
        <taxon>Chiroptera</taxon>
        <taxon>Yinpterochiroptera</taxon>
        <taxon>Rhinolophoidea</taxon>
        <taxon>Hipposideridae</taxon>
        <taxon>Hipposideros</taxon>
    </lineage>
</organism>
<feature type="chain" id="PRO_5034070373" description="CD59 glycoprotein" evidence="13">
    <location>
        <begin position="25"/>
        <end position="121"/>
    </location>
</feature>
<dbReference type="PANTHER" id="PTHR10036:SF24">
    <property type="entry name" value="CD59 GLYCOPROTEIN"/>
    <property type="match status" value="1"/>
</dbReference>
<evidence type="ECO:0000256" key="13">
    <source>
        <dbReference type="SAM" id="SignalP"/>
    </source>
</evidence>
<dbReference type="KEGG" id="hai:109381160"/>
<dbReference type="CTD" id="966"/>
<evidence type="ECO:0000256" key="7">
    <source>
        <dbReference type="ARBA" id="ARBA00023157"/>
    </source>
</evidence>
<dbReference type="GO" id="GO:0098552">
    <property type="term" value="C:side of membrane"/>
    <property type="evidence" value="ECO:0007669"/>
    <property type="project" value="UniProtKB-KW"/>
</dbReference>
<evidence type="ECO:0000256" key="10">
    <source>
        <dbReference type="ARBA" id="ARBA00029920"/>
    </source>
</evidence>
<evidence type="ECO:0000259" key="14">
    <source>
        <dbReference type="SMART" id="SM00134"/>
    </source>
</evidence>
<evidence type="ECO:0000256" key="11">
    <source>
        <dbReference type="ARBA" id="ARBA00031590"/>
    </source>
</evidence>
<dbReference type="SMART" id="SM00134">
    <property type="entry name" value="LU"/>
    <property type="match status" value="1"/>
</dbReference>
<keyword evidence="8" id="KW-0325">Glycoprotein</keyword>
<comment type="subunit">
    <text evidence="2">Interacts with T-cell surface antigen CD2.</text>
</comment>
<accession>A0A8B7R228</accession>
<keyword evidence="5 13" id="KW-0732">Signal</keyword>
<dbReference type="InterPro" id="IPR016054">
    <property type="entry name" value="LY6_UPA_recep-like"/>
</dbReference>
<dbReference type="GO" id="GO:0005886">
    <property type="term" value="C:plasma membrane"/>
    <property type="evidence" value="ECO:0007669"/>
    <property type="project" value="UniProtKB-SubCell"/>
</dbReference>
<evidence type="ECO:0000313" key="15">
    <source>
        <dbReference type="Proteomes" id="UP000694851"/>
    </source>
</evidence>
<dbReference type="Proteomes" id="UP000694851">
    <property type="component" value="Unplaced"/>
</dbReference>
<keyword evidence="6" id="KW-0472">Membrane</keyword>
<sequence>MRSKGSFVLRLLLVLCVLYHSGDSLQCYSCLNPEGKCTTITNCTQNFDACLYVKADTRIYYQCWNFAKCSYDDLAKNFGGKKLDYSCCQKNLCNRSGAMSISGKTFLLMTPVLAALWNIFL</sequence>
<evidence type="ECO:0000256" key="6">
    <source>
        <dbReference type="ARBA" id="ARBA00023136"/>
    </source>
</evidence>
<dbReference type="Pfam" id="PF25152">
    <property type="entry name" value="CD59"/>
    <property type="match status" value="1"/>
</dbReference>
<dbReference type="InterPro" id="IPR056949">
    <property type="entry name" value="CD59"/>
</dbReference>
<feature type="domain" description="UPAR/Ly6" evidence="14">
    <location>
        <begin position="25"/>
        <end position="107"/>
    </location>
</feature>
<dbReference type="InterPro" id="IPR018363">
    <property type="entry name" value="CD59_antigen_CS"/>
</dbReference>
<keyword evidence="7" id="KW-1015">Disulfide bond</keyword>
<dbReference type="Gene3D" id="2.10.60.10">
    <property type="entry name" value="CD59"/>
    <property type="match status" value="1"/>
</dbReference>
<evidence type="ECO:0000256" key="12">
    <source>
        <dbReference type="ARBA" id="ARBA00031867"/>
    </source>
</evidence>
<dbReference type="InterPro" id="IPR045860">
    <property type="entry name" value="Snake_toxin-like_sf"/>
</dbReference>
<keyword evidence="15" id="KW-1185">Reference proteome</keyword>
<keyword evidence="9" id="KW-0449">Lipoprotein</keyword>
<dbReference type="GO" id="GO:0001848">
    <property type="term" value="F:complement binding"/>
    <property type="evidence" value="ECO:0007669"/>
    <property type="project" value="TreeGrafter"/>
</dbReference>
<dbReference type="CDD" id="cd23554">
    <property type="entry name" value="TFP_LU_ECD_CD59"/>
    <property type="match status" value="1"/>
</dbReference>
<dbReference type="AlphaFoldDB" id="A0A8B7R228"/>
<dbReference type="RefSeq" id="XP_019495119.1">
    <property type="nucleotide sequence ID" value="XM_019639574.1"/>
</dbReference>
<keyword evidence="4" id="KW-0336">GPI-anchor</keyword>
<evidence type="ECO:0000256" key="1">
    <source>
        <dbReference type="ARBA" id="ARBA00004609"/>
    </source>
</evidence>
<protein>
    <recommendedName>
        <fullName evidence="3">CD59 glycoprotein</fullName>
    </recommendedName>
    <alternativeName>
        <fullName evidence="11">MAC-inhibitory protein</fullName>
    </alternativeName>
    <alternativeName>
        <fullName evidence="12">Membrane attack complex inhibition factor</fullName>
    </alternativeName>
    <alternativeName>
        <fullName evidence="10">Protectin</fullName>
    </alternativeName>
</protein>
<dbReference type="GeneID" id="109381160"/>
<evidence type="ECO:0000256" key="2">
    <source>
        <dbReference type="ARBA" id="ARBA00011481"/>
    </source>
</evidence>
<dbReference type="PANTHER" id="PTHR10036">
    <property type="entry name" value="CD59 GLYCOPROTEIN"/>
    <property type="match status" value="1"/>
</dbReference>
<evidence type="ECO:0000256" key="9">
    <source>
        <dbReference type="ARBA" id="ARBA00023288"/>
    </source>
</evidence>